<dbReference type="Gene3D" id="3.10.129.10">
    <property type="entry name" value="Hotdog Thioesterase"/>
    <property type="match status" value="1"/>
</dbReference>
<keyword evidence="4" id="KW-1185">Reference proteome</keyword>
<feature type="domain" description="MaoC-like" evidence="2">
    <location>
        <begin position="10"/>
        <end position="119"/>
    </location>
</feature>
<dbReference type="InterPro" id="IPR029069">
    <property type="entry name" value="HotDog_dom_sf"/>
</dbReference>
<protein>
    <submittedName>
        <fullName evidence="3">Dehydratase</fullName>
    </submittedName>
</protein>
<evidence type="ECO:0000256" key="1">
    <source>
        <dbReference type="ARBA" id="ARBA00005254"/>
    </source>
</evidence>
<dbReference type="Proteomes" id="UP000294739">
    <property type="component" value="Unassembled WGS sequence"/>
</dbReference>
<dbReference type="PANTHER" id="PTHR43664:SF1">
    <property type="entry name" value="BETA-METHYLMALYL-COA DEHYDRATASE"/>
    <property type="match status" value="1"/>
</dbReference>
<dbReference type="SUPFAM" id="SSF54637">
    <property type="entry name" value="Thioesterase/thiol ester dehydrase-isomerase"/>
    <property type="match status" value="1"/>
</dbReference>
<dbReference type="RefSeq" id="WP_131899167.1">
    <property type="nucleotide sequence ID" value="NZ_SMKZ01000043.1"/>
</dbReference>
<dbReference type="EMBL" id="SMKZ01000043">
    <property type="protein sequence ID" value="TDE01147.1"/>
    <property type="molecule type" value="Genomic_DNA"/>
</dbReference>
<dbReference type="AlphaFoldDB" id="A0A4R5CP34"/>
<gene>
    <name evidence="3" type="ORF">E1269_23580</name>
</gene>
<accession>A0A4R5CP34</accession>
<dbReference type="Pfam" id="PF01575">
    <property type="entry name" value="MaoC_dehydratas"/>
    <property type="match status" value="1"/>
</dbReference>
<dbReference type="InterPro" id="IPR052342">
    <property type="entry name" value="MCH/BMMD"/>
</dbReference>
<evidence type="ECO:0000313" key="4">
    <source>
        <dbReference type="Proteomes" id="UP000294739"/>
    </source>
</evidence>
<name>A0A4R5CP34_9ACTN</name>
<organism evidence="3 4">
    <name type="scientific">Jiangella asiatica</name>
    <dbReference type="NCBI Taxonomy" id="2530372"/>
    <lineage>
        <taxon>Bacteria</taxon>
        <taxon>Bacillati</taxon>
        <taxon>Actinomycetota</taxon>
        <taxon>Actinomycetes</taxon>
        <taxon>Jiangellales</taxon>
        <taxon>Jiangellaceae</taxon>
        <taxon>Jiangella</taxon>
    </lineage>
</organism>
<dbReference type="PANTHER" id="PTHR43664">
    <property type="entry name" value="MONOAMINE OXIDASE-RELATED"/>
    <property type="match status" value="1"/>
</dbReference>
<sequence>MTDYLEDLAVGDEFTTPGRTVTEHDIVAFAGLTGDYAAIHTNEVHAAASIHGRRIAHGLLGLAFAQGLTWRASSAEGARLASLGWDEWRFLEPIFIGDTIHVRCRVTSTRRSRTNPSRGVVVEELAVVNQHGEVVQCGLHTTLVPVRGAEA</sequence>
<evidence type="ECO:0000259" key="2">
    <source>
        <dbReference type="Pfam" id="PF01575"/>
    </source>
</evidence>
<comment type="similarity">
    <text evidence="1">Belongs to the enoyl-CoA hydratase/isomerase family.</text>
</comment>
<dbReference type="InParanoid" id="A0A4R5CP34"/>
<evidence type="ECO:0000313" key="3">
    <source>
        <dbReference type="EMBL" id="TDE01147.1"/>
    </source>
</evidence>
<dbReference type="InterPro" id="IPR002539">
    <property type="entry name" value="MaoC-like_dom"/>
</dbReference>
<dbReference type="OrthoDB" id="9796589at2"/>
<proteinExistence type="inferred from homology"/>
<comment type="caution">
    <text evidence="3">The sequence shown here is derived from an EMBL/GenBank/DDBJ whole genome shotgun (WGS) entry which is preliminary data.</text>
</comment>
<reference evidence="3 4" key="1">
    <citation type="submission" date="2019-03" db="EMBL/GenBank/DDBJ databases">
        <title>Draft genome sequences of novel Actinobacteria.</title>
        <authorList>
            <person name="Sahin N."/>
            <person name="Ay H."/>
            <person name="Saygin H."/>
        </authorList>
    </citation>
    <scope>NUCLEOTIDE SEQUENCE [LARGE SCALE GENOMIC DNA]</scope>
    <source>
        <strain evidence="3 4">5K138</strain>
    </source>
</reference>